<reference evidence="2 3" key="1">
    <citation type="submission" date="2013-03" db="EMBL/GenBank/DDBJ databases">
        <title>The Genome Sequence of Phialophora europaea CBS 101466.</title>
        <authorList>
            <consortium name="The Broad Institute Genomics Platform"/>
            <person name="Cuomo C."/>
            <person name="de Hoog S."/>
            <person name="Gorbushina A."/>
            <person name="Walker B."/>
            <person name="Young S.K."/>
            <person name="Zeng Q."/>
            <person name="Gargeya S."/>
            <person name="Fitzgerald M."/>
            <person name="Haas B."/>
            <person name="Abouelleil A."/>
            <person name="Allen A.W."/>
            <person name="Alvarado L."/>
            <person name="Arachchi H.M."/>
            <person name="Berlin A.M."/>
            <person name="Chapman S.B."/>
            <person name="Gainer-Dewar J."/>
            <person name="Goldberg J."/>
            <person name="Griggs A."/>
            <person name="Gujja S."/>
            <person name="Hansen M."/>
            <person name="Howarth C."/>
            <person name="Imamovic A."/>
            <person name="Ireland A."/>
            <person name="Larimer J."/>
            <person name="McCowan C."/>
            <person name="Murphy C."/>
            <person name="Pearson M."/>
            <person name="Poon T.W."/>
            <person name="Priest M."/>
            <person name="Roberts A."/>
            <person name="Saif S."/>
            <person name="Shea T."/>
            <person name="Sisk P."/>
            <person name="Sykes S."/>
            <person name="Wortman J."/>
            <person name="Nusbaum C."/>
            <person name="Birren B."/>
        </authorList>
    </citation>
    <scope>NUCLEOTIDE SEQUENCE [LARGE SCALE GENOMIC DNA]</scope>
    <source>
        <strain evidence="2 3">CBS 101466</strain>
    </source>
</reference>
<dbReference type="VEuPathDB" id="FungiDB:HMPREF1541_03745"/>
<dbReference type="GeneID" id="19971084"/>
<sequence length="111" mass="12548">MDTNSDIDSSYFAEAMFGPDIEKKLATIPESVFSPNHHPQAVGLPQEENPTTEPRPKINIRMMINTRGEAVIVKNGPRNAQEKLQWMGLPMPKYPPLDAFWLSILPLKSFK</sequence>
<evidence type="ECO:0000256" key="1">
    <source>
        <dbReference type="SAM" id="MobiDB-lite"/>
    </source>
</evidence>
<dbReference type="HOGENOM" id="CLU_2158257_0_0_1"/>
<organism evidence="2 3">
    <name type="scientific">Cyphellophora europaea (strain CBS 101466)</name>
    <name type="common">Phialophora europaea</name>
    <dbReference type="NCBI Taxonomy" id="1220924"/>
    <lineage>
        <taxon>Eukaryota</taxon>
        <taxon>Fungi</taxon>
        <taxon>Dikarya</taxon>
        <taxon>Ascomycota</taxon>
        <taxon>Pezizomycotina</taxon>
        <taxon>Eurotiomycetes</taxon>
        <taxon>Chaetothyriomycetidae</taxon>
        <taxon>Chaetothyriales</taxon>
        <taxon>Cyphellophoraceae</taxon>
        <taxon>Cyphellophora</taxon>
    </lineage>
</organism>
<feature type="region of interest" description="Disordered" evidence="1">
    <location>
        <begin position="35"/>
        <end position="54"/>
    </location>
</feature>
<protein>
    <submittedName>
        <fullName evidence="2">Uncharacterized protein</fullName>
    </submittedName>
</protein>
<dbReference type="InParanoid" id="W2S173"/>
<dbReference type="RefSeq" id="XP_008716317.1">
    <property type="nucleotide sequence ID" value="XM_008718095.1"/>
</dbReference>
<gene>
    <name evidence="2" type="ORF">HMPREF1541_03745</name>
</gene>
<proteinExistence type="predicted"/>
<dbReference type="EMBL" id="KB822719">
    <property type="protein sequence ID" value="ETN41808.1"/>
    <property type="molecule type" value="Genomic_DNA"/>
</dbReference>
<name>W2S173_CYPE1</name>
<keyword evidence="3" id="KW-1185">Reference proteome</keyword>
<dbReference type="Proteomes" id="UP000030752">
    <property type="component" value="Unassembled WGS sequence"/>
</dbReference>
<evidence type="ECO:0000313" key="2">
    <source>
        <dbReference type="EMBL" id="ETN41808.1"/>
    </source>
</evidence>
<dbReference type="AlphaFoldDB" id="W2S173"/>
<accession>W2S173</accession>
<evidence type="ECO:0000313" key="3">
    <source>
        <dbReference type="Proteomes" id="UP000030752"/>
    </source>
</evidence>